<organism evidence="3 4">
    <name type="scientific">Reinekea marinisedimentorum</name>
    <dbReference type="NCBI Taxonomy" id="230495"/>
    <lineage>
        <taxon>Bacteria</taxon>
        <taxon>Pseudomonadati</taxon>
        <taxon>Pseudomonadota</taxon>
        <taxon>Gammaproteobacteria</taxon>
        <taxon>Oceanospirillales</taxon>
        <taxon>Saccharospirillaceae</taxon>
        <taxon>Reinekea</taxon>
    </lineage>
</organism>
<accession>A0A4R3I769</accession>
<protein>
    <submittedName>
        <fullName evidence="3">Uncharacterized protein</fullName>
    </submittedName>
</protein>
<sequence length="145" mass="15581">MVALGGVQLSILEIILTVGFLSLSVATALCLKRIAGLQQQVTTFQCNASREIKMVNQGAIGLGRRFSLLEARLKKSTAASAPEPVKASIKSQVSAFELIHNQSIDASVSEPVGNAKTTAHPARTRKHKTQAEQSLSRWMSEQQPA</sequence>
<gene>
    <name evidence="3" type="ORF">BCF53_11129</name>
</gene>
<feature type="compositionally biased region" description="Polar residues" evidence="1">
    <location>
        <begin position="131"/>
        <end position="145"/>
    </location>
</feature>
<dbReference type="AlphaFoldDB" id="A0A4R3I769"/>
<comment type="caution">
    <text evidence="3">The sequence shown here is derived from an EMBL/GenBank/DDBJ whole genome shotgun (WGS) entry which is preliminary data.</text>
</comment>
<dbReference type="OrthoDB" id="6198714at2"/>
<name>A0A4R3I769_9GAMM</name>
<evidence type="ECO:0000313" key="4">
    <source>
        <dbReference type="Proteomes" id="UP000295793"/>
    </source>
</evidence>
<evidence type="ECO:0000256" key="1">
    <source>
        <dbReference type="SAM" id="MobiDB-lite"/>
    </source>
</evidence>
<evidence type="ECO:0000256" key="2">
    <source>
        <dbReference type="SAM" id="Phobius"/>
    </source>
</evidence>
<proteinExistence type="predicted"/>
<keyword evidence="2" id="KW-0472">Membrane</keyword>
<evidence type="ECO:0000313" key="3">
    <source>
        <dbReference type="EMBL" id="TCS39939.1"/>
    </source>
</evidence>
<feature type="region of interest" description="Disordered" evidence="1">
    <location>
        <begin position="107"/>
        <end position="145"/>
    </location>
</feature>
<reference evidence="3 4" key="1">
    <citation type="submission" date="2019-03" db="EMBL/GenBank/DDBJ databases">
        <title>Genomic Encyclopedia of Archaeal and Bacterial Type Strains, Phase II (KMG-II): from individual species to whole genera.</title>
        <authorList>
            <person name="Goeker M."/>
        </authorList>
    </citation>
    <scope>NUCLEOTIDE SEQUENCE [LARGE SCALE GENOMIC DNA]</scope>
    <source>
        <strain evidence="3 4">DSM 15388</strain>
    </source>
</reference>
<keyword evidence="2" id="KW-1133">Transmembrane helix</keyword>
<keyword evidence="2" id="KW-0812">Transmembrane</keyword>
<keyword evidence="4" id="KW-1185">Reference proteome</keyword>
<dbReference type="Proteomes" id="UP000295793">
    <property type="component" value="Unassembled WGS sequence"/>
</dbReference>
<feature type="transmembrane region" description="Helical" evidence="2">
    <location>
        <begin position="6"/>
        <end position="31"/>
    </location>
</feature>
<dbReference type="RefSeq" id="WP_132702158.1">
    <property type="nucleotide sequence ID" value="NZ_SLZR01000011.1"/>
</dbReference>
<dbReference type="EMBL" id="SLZR01000011">
    <property type="protein sequence ID" value="TCS39939.1"/>
    <property type="molecule type" value="Genomic_DNA"/>
</dbReference>